<dbReference type="PATRIC" id="fig|742818.3.peg.1211"/>
<dbReference type="eggNOG" id="COG3381">
    <property type="taxonomic scope" value="Bacteria"/>
</dbReference>
<evidence type="ECO:0008006" key="4">
    <source>
        <dbReference type="Google" id="ProtNLM"/>
    </source>
</evidence>
<organism evidence="2 3">
    <name type="scientific">Slackia piriformis YIT 12062</name>
    <dbReference type="NCBI Taxonomy" id="742818"/>
    <lineage>
        <taxon>Bacteria</taxon>
        <taxon>Bacillati</taxon>
        <taxon>Actinomycetota</taxon>
        <taxon>Coriobacteriia</taxon>
        <taxon>Eggerthellales</taxon>
        <taxon>Eggerthellaceae</taxon>
        <taxon>Slackia</taxon>
    </lineage>
</organism>
<keyword evidence="3" id="KW-1185">Reference proteome</keyword>
<keyword evidence="1" id="KW-0143">Chaperone</keyword>
<dbReference type="InParanoid" id="K0YK87"/>
<dbReference type="RefSeq" id="WP_009139352.1">
    <property type="nucleotide sequence ID" value="NZ_JH815198.1"/>
</dbReference>
<comment type="caution">
    <text evidence="2">The sequence shown here is derived from an EMBL/GenBank/DDBJ whole genome shotgun (WGS) entry which is preliminary data.</text>
</comment>
<protein>
    <recommendedName>
        <fullName evidence="4">Molecular chaperone TorD</fullName>
    </recommendedName>
</protein>
<sequence>MALNHCEAAQSADARRMAYSFFADVFSAEVNRDFVAGMSSFEAEEGSKLAEFTASLDGCDLDEATQDVRSEFCALFLNMCAHPVYTSESVYLSDNHVIMQEQRDQIVEVYRMYKLSVDRGSFDWPEDHISMEMLFMAHLCELERDLCLEAEKFGTEAGSEAEAVNARIKAIAKAQQAFFTEHLDRWAPMFIDELSSQAKTLFYQGIAEYLAGFLEGERELLDSVA</sequence>
<dbReference type="Proteomes" id="UP000006069">
    <property type="component" value="Unassembled WGS sequence"/>
</dbReference>
<dbReference type="PANTHER" id="PTHR34227:SF1">
    <property type="entry name" value="DIMETHYL SULFOXIDE REDUCTASE CHAPERONE-RELATED"/>
    <property type="match status" value="1"/>
</dbReference>
<dbReference type="SUPFAM" id="SSF89155">
    <property type="entry name" value="TorD-like"/>
    <property type="match status" value="1"/>
</dbReference>
<dbReference type="HOGENOM" id="CLU_077650_0_0_11"/>
<evidence type="ECO:0000256" key="1">
    <source>
        <dbReference type="ARBA" id="ARBA00023186"/>
    </source>
</evidence>
<proteinExistence type="predicted"/>
<dbReference type="InterPro" id="IPR050289">
    <property type="entry name" value="TorD/DmsD_chaperones"/>
</dbReference>
<gene>
    <name evidence="2" type="ORF">HMPREF9451_01153</name>
</gene>
<dbReference type="AlphaFoldDB" id="K0YK87"/>
<accession>K0YK87</accession>
<dbReference type="PANTHER" id="PTHR34227">
    <property type="entry name" value="CHAPERONE PROTEIN YCDY"/>
    <property type="match status" value="1"/>
</dbReference>
<dbReference type="InterPro" id="IPR020945">
    <property type="entry name" value="DMSO/NO3_reduct_chaperone"/>
</dbReference>
<dbReference type="EMBL" id="ADMD01000007">
    <property type="protein sequence ID" value="EJZ83633.1"/>
    <property type="molecule type" value="Genomic_DNA"/>
</dbReference>
<dbReference type="InterPro" id="IPR036411">
    <property type="entry name" value="TorD-like_sf"/>
</dbReference>
<dbReference type="Pfam" id="PF02613">
    <property type="entry name" value="Nitrate_red_del"/>
    <property type="match status" value="1"/>
</dbReference>
<reference evidence="2 3" key="1">
    <citation type="submission" date="2012-08" db="EMBL/GenBank/DDBJ databases">
        <title>The Genome Sequence of Slackia piriformis YIT 12062.</title>
        <authorList>
            <consortium name="The Broad Institute Genome Sequencing Platform"/>
            <person name="Earl A."/>
            <person name="Ward D."/>
            <person name="Feldgarden M."/>
            <person name="Gevers D."/>
            <person name="Morotomi M."/>
            <person name="Walker B."/>
            <person name="Young S.K."/>
            <person name="Zeng Q."/>
            <person name="Gargeya S."/>
            <person name="Fitzgerald M."/>
            <person name="Haas B."/>
            <person name="Abouelleil A."/>
            <person name="Alvarado L."/>
            <person name="Arachchi H.M."/>
            <person name="Berlin A.M."/>
            <person name="Chapman S.B."/>
            <person name="Goldberg J."/>
            <person name="Griggs A."/>
            <person name="Gujja S."/>
            <person name="Hansen M."/>
            <person name="Howarth C."/>
            <person name="Imamovic A."/>
            <person name="Larimer J."/>
            <person name="McCowen C."/>
            <person name="Montmayeur A."/>
            <person name="Murphy C."/>
            <person name="Neiman D."/>
            <person name="Pearson M."/>
            <person name="Priest M."/>
            <person name="Roberts A."/>
            <person name="Saif S."/>
            <person name="Shea T."/>
            <person name="Sisk P."/>
            <person name="Sykes S."/>
            <person name="Wortman J."/>
            <person name="Nusbaum C."/>
            <person name="Birren B."/>
        </authorList>
    </citation>
    <scope>NUCLEOTIDE SEQUENCE [LARGE SCALE GENOMIC DNA]</scope>
    <source>
        <strain evidence="2 3">YIT 12062</strain>
    </source>
</reference>
<dbReference type="Gene3D" id="1.10.3480.10">
    <property type="entry name" value="TorD-like"/>
    <property type="match status" value="1"/>
</dbReference>
<evidence type="ECO:0000313" key="2">
    <source>
        <dbReference type="EMBL" id="EJZ83633.1"/>
    </source>
</evidence>
<evidence type="ECO:0000313" key="3">
    <source>
        <dbReference type="Proteomes" id="UP000006069"/>
    </source>
</evidence>
<name>K0YK87_9ACTN</name>